<gene>
    <name evidence="9" type="ORF">RCL2_002543000</name>
    <name evidence="8" type="ORF">RclHR1_19450005</name>
</gene>
<dbReference type="Pfam" id="PF00046">
    <property type="entry name" value="Homeodomain"/>
    <property type="match status" value="1"/>
</dbReference>
<evidence type="ECO:0000256" key="6">
    <source>
        <dbReference type="RuleBase" id="RU000682"/>
    </source>
</evidence>
<feature type="DNA-binding region" description="Homeobox" evidence="5">
    <location>
        <begin position="3"/>
        <end position="58"/>
    </location>
</feature>
<dbReference type="CDD" id="cd00086">
    <property type="entry name" value="homeodomain"/>
    <property type="match status" value="1"/>
</dbReference>
<proteinExistence type="predicted"/>
<dbReference type="InterPro" id="IPR009057">
    <property type="entry name" value="Homeodomain-like_sf"/>
</dbReference>
<dbReference type="GO" id="GO:0000978">
    <property type="term" value="F:RNA polymerase II cis-regulatory region sequence-specific DNA binding"/>
    <property type="evidence" value="ECO:0007669"/>
    <property type="project" value="TreeGrafter"/>
</dbReference>
<dbReference type="Proteomes" id="UP000615446">
    <property type="component" value="Unassembled WGS sequence"/>
</dbReference>
<dbReference type="GO" id="GO:0030154">
    <property type="term" value="P:cell differentiation"/>
    <property type="evidence" value="ECO:0007669"/>
    <property type="project" value="TreeGrafter"/>
</dbReference>
<reference evidence="8 10" key="1">
    <citation type="submission" date="2017-11" db="EMBL/GenBank/DDBJ databases">
        <title>The genome of Rhizophagus clarus HR1 reveals common genetic basis of auxotrophy among arbuscular mycorrhizal fungi.</title>
        <authorList>
            <person name="Kobayashi Y."/>
        </authorList>
    </citation>
    <scope>NUCLEOTIDE SEQUENCE [LARGE SCALE GENOMIC DNA]</scope>
    <source>
        <strain evidence="8 10">HR1</strain>
    </source>
</reference>
<dbReference type="PROSITE" id="PS50071">
    <property type="entry name" value="HOMEOBOX_2"/>
    <property type="match status" value="1"/>
</dbReference>
<dbReference type="PANTHER" id="PTHR24324:SF5">
    <property type="entry name" value="HEMATOPOIETICALLY-EXPRESSED HOMEOBOX PROTEIN HHEX"/>
    <property type="match status" value="1"/>
</dbReference>
<keyword evidence="3 5" id="KW-0371">Homeobox</keyword>
<dbReference type="Gene3D" id="1.10.10.60">
    <property type="entry name" value="Homeodomain-like"/>
    <property type="match status" value="1"/>
</dbReference>
<organism evidence="8 10">
    <name type="scientific">Rhizophagus clarus</name>
    <dbReference type="NCBI Taxonomy" id="94130"/>
    <lineage>
        <taxon>Eukaryota</taxon>
        <taxon>Fungi</taxon>
        <taxon>Fungi incertae sedis</taxon>
        <taxon>Mucoromycota</taxon>
        <taxon>Glomeromycotina</taxon>
        <taxon>Glomeromycetes</taxon>
        <taxon>Glomerales</taxon>
        <taxon>Glomeraceae</taxon>
        <taxon>Rhizophagus</taxon>
    </lineage>
</organism>
<dbReference type="STRING" id="94130.A0A2Z6RHJ4"/>
<comment type="caution">
    <text evidence="8">The sequence shown here is derived from an EMBL/GenBank/DDBJ whole genome shotgun (WGS) entry which is preliminary data.</text>
</comment>
<evidence type="ECO:0000256" key="1">
    <source>
        <dbReference type="ARBA" id="ARBA00004123"/>
    </source>
</evidence>
<dbReference type="AlphaFoldDB" id="A0A2Z6RHJ4"/>
<evidence type="ECO:0000256" key="5">
    <source>
        <dbReference type="PROSITE-ProRule" id="PRU00108"/>
    </source>
</evidence>
<evidence type="ECO:0000256" key="3">
    <source>
        <dbReference type="ARBA" id="ARBA00023155"/>
    </source>
</evidence>
<evidence type="ECO:0000259" key="7">
    <source>
        <dbReference type="PROSITE" id="PS50071"/>
    </source>
</evidence>
<dbReference type="EMBL" id="BEXD01001052">
    <property type="protein sequence ID" value="GBB91968.1"/>
    <property type="molecule type" value="Genomic_DNA"/>
</dbReference>
<keyword evidence="2 5" id="KW-0238">DNA-binding</keyword>
<dbReference type="PROSITE" id="PS00027">
    <property type="entry name" value="HOMEOBOX_1"/>
    <property type="match status" value="1"/>
</dbReference>
<keyword evidence="10" id="KW-1185">Reference proteome</keyword>
<evidence type="ECO:0000313" key="8">
    <source>
        <dbReference type="EMBL" id="GBB91968.1"/>
    </source>
</evidence>
<dbReference type="EMBL" id="BLAL01000274">
    <property type="protein sequence ID" value="GES98904.1"/>
    <property type="molecule type" value="Genomic_DNA"/>
</dbReference>
<evidence type="ECO:0000313" key="9">
    <source>
        <dbReference type="EMBL" id="GES98904.1"/>
    </source>
</evidence>
<evidence type="ECO:0000256" key="4">
    <source>
        <dbReference type="ARBA" id="ARBA00023242"/>
    </source>
</evidence>
<comment type="subcellular location">
    <subcellularLocation>
        <location evidence="1 5 6">Nucleus</location>
    </subcellularLocation>
</comment>
<dbReference type="SUPFAM" id="SSF46689">
    <property type="entry name" value="Homeodomain-like"/>
    <property type="match status" value="1"/>
</dbReference>
<dbReference type="Proteomes" id="UP000247702">
    <property type="component" value="Unassembled WGS sequence"/>
</dbReference>
<dbReference type="PANTHER" id="PTHR24324">
    <property type="entry name" value="HOMEOBOX PROTEIN HHEX"/>
    <property type="match status" value="1"/>
</dbReference>
<evidence type="ECO:0000313" key="10">
    <source>
        <dbReference type="Proteomes" id="UP000247702"/>
    </source>
</evidence>
<dbReference type="GO" id="GO:0000981">
    <property type="term" value="F:DNA-binding transcription factor activity, RNA polymerase II-specific"/>
    <property type="evidence" value="ECO:0007669"/>
    <property type="project" value="InterPro"/>
</dbReference>
<dbReference type="InterPro" id="IPR017970">
    <property type="entry name" value="Homeobox_CS"/>
</dbReference>
<name>A0A2Z6RHJ4_9GLOM</name>
<keyword evidence="4 5" id="KW-0539">Nucleus</keyword>
<feature type="domain" description="Homeobox" evidence="7">
    <location>
        <begin position="1"/>
        <end position="57"/>
    </location>
</feature>
<dbReference type="InterPro" id="IPR057939">
    <property type="entry name" value="TRF2_HOY1_PH"/>
</dbReference>
<dbReference type="GO" id="GO:0005634">
    <property type="term" value="C:nucleus"/>
    <property type="evidence" value="ECO:0007669"/>
    <property type="project" value="UniProtKB-SubCell"/>
</dbReference>
<dbReference type="InterPro" id="IPR051000">
    <property type="entry name" value="Homeobox_DNA-bind_prot"/>
</dbReference>
<protein>
    <submittedName>
        <fullName evidence="9">Homeobox domain-containing protein</fullName>
    </submittedName>
</protein>
<reference evidence="9" key="2">
    <citation type="submission" date="2019-10" db="EMBL/GenBank/DDBJ databases">
        <title>Conservation and host-specific expression of non-tandemly repeated heterogenous ribosome RNA gene in arbuscular mycorrhizal fungi.</title>
        <authorList>
            <person name="Maeda T."/>
            <person name="Kobayashi Y."/>
            <person name="Nakagawa T."/>
            <person name="Ezawa T."/>
            <person name="Yamaguchi K."/>
            <person name="Bino T."/>
            <person name="Nishimoto Y."/>
            <person name="Shigenobu S."/>
            <person name="Kawaguchi M."/>
        </authorList>
    </citation>
    <scope>NUCLEOTIDE SEQUENCE</scope>
    <source>
        <strain evidence="9">HR1</strain>
    </source>
</reference>
<dbReference type="InterPro" id="IPR001356">
    <property type="entry name" value="HD"/>
</dbReference>
<evidence type="ECO:0000256" key="2">
    <source>
        <dbReference type="ARBA" id="ARBA00023125"/>
    </source>
</evidence>
<dbReference type="Pfam" id="PF24818">
    <property type="entry name" value="PH_TRF2_HOY1"/>
    <property type="match status" value="1"/>
</dbReference>
<accession>A0A2Z6RHJ4</accession>
<dbReference type="SMART" id="SM00389">
    <property type="entry name" value="HOX"/>
    <property type="match status" value="1"/>
</dbReference>
<sequence>MKRTRVTPEQLEILEDIFKTNTSPNSKVRETLAEKLNMSERTIQIWFQNRRAKMKTMQKRAYLIVNQDSCPFRMPFSTSPLIAAQQQSQTQRFPIFPSASPYSNPMNTAQAVVNPTNGIPIKMNDQTLQQFTPLQKSIPPTFNNNNNTLVSLISCETLTIGTWHRVLTMSSPTDLLCYYTLPQNIFTYHITCENTQFKMEFSLSDIFSVEYRTIDDVYSQIAIEVKELPSFFMESLHGKWNTCTDFTGQQASRHIRHVLKGCSTIMGPQLIKLMQDDPNLAKVVTTPEDRIVLHKL</sequence>
<dbReference type="OrthoDB" id="6159439at2759"/>